<name>A0A124DYI2_PAEAM</name>
<proteinExistence type="predicted"/>
<reference evidence="1 2" key="1">
    <citation type="journal article" date="2016" name="Genome Announc.">
        <title>Draft Genome Sequence of Paenibacillus amylolyticus Heshi-A3, Isolated from Fermented Rice Bran in a Japanese Fermented Seafood Dish.</title>
        <authorList>
            <person name="Akuzawa S."/>
            <person name="Nagaoka J."/>
            <person name="Kanekatsu M."/>
            <person name="Kubota E."/>
            <person name="Ohtake R."/>
            <person name="Suzuki T."/>
            <person name="Kanesaki Y."/>
        </authorList>
    </citation>
    <scope>NUCLEOTIDE SEQUENCE [LARGE SCALE GENOMIC DNA]</scope>
    <source>
        <strain evidence="1 2">Heshi-A3</strain>
    </source>
</reference>
<evidence type="ECO:0000313" key="2">
    <source>
        <dbReference type="Proteomes" id="UP000069697"/>
    </source>
</evidence>
<dbReference type="EMBL" id="BCNV01000005">
    <property type="protein sequence ID" value="GAS84274.1"/>
    <property type="molecule type" value="Genomic_DNA"/>
</dbReference>
<comment type="caution">
    <text evidence="1">The sequence shown here is derived from an EMBL/GenBank/DDBJ whole genome shotgun (WGS) entry which is preliminary data.</text>
</comment>
<organism evidence="1 2">
    <name type="scientific">Paenibacillus amylolyticus</name>
    <dbReference type="NCBI Taxonomy" id="1451"/>
    <lineage>
        <taxon>Bacteria</taxon>
        <taxon>Bacillati</taxon>
        <taxon>Bacillota</taxon>
        <taxon>Bacilli</taxon>
        <taxon>Bacillales</taxon>
        <taxon>Paenibacillaceae</taxon>
        <taxon>Paenibacillus</taxon>
    </lineage>
</organism>
<evidence type="ECO:0000313" key="1">
    <source>
        <dbReference type="EMBL" id="GAS84274.1"/>
    </source>
</evidence>
<sequence length="72" mass="8164">MFLVVGIQLHVFQQVVVEMCVLLIRQKVLALISVEYFNSHVGLIPFVGGLYVLLHRVLLPCLYLRAPTLNES</sequence>
<reference evidence="2" key="2">
    <citation type="submission" date="2016-01" db="EMBL/GenBank/DDBJ databases">
        <title>Draft Genome Sequence of Paenibacillus amylolyticus Heshi-A3 that Was Isolated from Fermented Rice Bran with Aging Salted Mackerel, Which Was Named Heshiko as Traditional Fermented Seafood in Japan.</title>
        <authorList>
            <person name="Akuzawa S."/>
            <person name="Nakagawa J."/>
            <person name="Kanekatsu T."/>
            <person name="Kubota E."/>
            <person name="Ohtake R."/>
            <person name="Suzuki T."/>
            <person name="Kanesaki Y."/>
        </authorList>
    </citation>
    <scope>NUCLEOTIDE SEQUENCE [LARGE SCALE GENOMIC DNA]</scope>
    <source>
        <strain evidence="2">Heshi-A3</strain>
    </source>
</reference>
<accession>A0A124DYI2</accession>
<gene>
    <name evidence="1" type="ORF">PAHA3_4377</name>
</gene>
<dbReference type="Proteomes" id="UP000069697">
    <property type="component" value="Unassembled WGS sequence"/>
</dbReference>
<dbReference type="AlphaFoldDB" id="A0A124DYI2"/>
<protein>
    <submittedName>
        <fullName evidence="1">Uncharacterized protein</fullName>
    </submittedName>
</protein>